<dbReference type="Pfam" id="PF13561">
    <property type="entry name" value="adh_short_C2"/>
    <property type="match status" value="2"/>
</dbReference>
<dbReference type="InterPro" id="IPR020904">
    <property type="entry name" value="Sc_DH/Rdtase_CS"/>
</dbReference>
<sequence length="532" mass="56200">MLHRSVTRLKQNKMADSTSSNNKLQGKVAIITGGASGMGEATAREFAAHGARAIVIADVQDEKGQNAAVSIGSNVCTYVHCDVSDEEQVKNLVESTVKAYGRLDIMFSNAGVGRSTHACDQTVLDMDLSAYDKLMAVNARGVAACVKHAARAMVEGRVRGSIVCTASIGASVGSEKLVDYVMSKHAVLGLVRCASLKLGAYGIRVNCVSPGPVGTPLLKDILGNENDEEVDKVIEPNYTLKGGVVRPKNVADAVVFLASEDSQFVTGHNLAMDGGFLRLQGKVAIITGGASGMGEATARQFAAHGARAIVIADVQDEMGQKVAASIGTNICTYIHCDVRDEEQVKNMVDSTVKAHGSLDIMFSNAGMGRATLTCDQTALDMDMSAYDEIMDVNARGMAACVKHAAKAMVEGHVKGSIICTASIGASIGTENFADYVMSKHAVLGLVRCVSLKLGAYGIRVNCVSPGAVGTPLLKEMLWYENEEEDKKVESYYYLKAGVLRPKNVADAVVFLASEEAEFITGHNLAVDGGYKA</sequence>
<proteinExistence type="inferred from homology"/>
<comment type="caution">
    <text evidence="3">The sequence shown here is derived from an EMBL/GenBank/DDBJ whole genome shotgun (WGS) entry which is preliminary data.</text>
</comment>
<feature type="compositionally biased region" description="Basic residues" evidence="2">
    <location>
        <begin position="1"/>
        <end position="11"/>
    </location>
</feature>
<keyword evidence="4" id="KW-1185">Reference proteome</keyword>
<dbReference type="FunFam" id="3.40.50.720:FF:000084">
    <property type="entry name" value="Short-chain dehydrogenase reductase"/>
    <property type="match status" value="2"/>
</dbReference>
<dbReference type="SUPFAM" id="SSF51735">
    <property type="entry name" value="NAD(P)-binding Rossmann-fold domains"/>
    <property type="match status" value="2"/>
</dbReference>
<accession>A0AAW0JN31</accession>
<evidence type="ECO:0000313" key="4">
    <source>
        <dbReference type="Proteomes" id="UP000237347"/>
    </source>
</evidence>
<dbReference type="InterPro" id="IPR002347">
    <property type="entry name" value="SDR_fam"/>
</dbReference>
<dbReference type="Gene3D" id="3.40.50.720">
    <property type="entry name" value="NAD(P)-binding Rossmann-like Domain"/>
    <property type="match status" value="2"/>
</dbReference>
<dbReference type="PANTHER" id="PTHR42820">
    <property type="entry name" value="SHORT-CHAIN DEHYDROGENASE REDUCTASE"/>
    <property type="match status" value="1"/>
</dbReference>
<dbReference type="EMBL" id="PKMF04000519">
    <property type="protein sequence ID" value="KAK7827624.1"/>
    <property type="molecule type" value="Genomic_DNA"/>
</dbReference>
<dbReference type="PROSITE" id="PS00061">
    <property type="entry name" value="ADH_SHORT"/>
    <property type="match status" value="2"/>
</dbReference>
<name>A0AAW0JN31_QUESU</name>
<dbReference type="InterPro" id="IPR036291">
    <property type="entry name" value="NAD(P)-bd_dom_sf"/>
</dbReference>
<dbReference type="AlphaFoldDB" id="A0AAW0JN31"/>
<dbReference type="PANTHER" id="PTHR42820:SF13">
    <property type="entry name" value="(-)-ISOPIPERITENOL_(-)-CARVEOL DEHYDROGENASE, MITOCHONDRIAL-LIKE"/>
    <property type="match status" value="1"/>
</dbReference>
<evidence type="ECO:0000256" key="1">
    <source>
        <dbReference type="ARBA" id="ARBA00006484"/>
    </source>
</evidence>
<feature type="region of interest" description="Disordered" evidence="2">
    <location>
        <begin position="1"/>
        <end position="21"/>
    </location>
</feature>
<evidence type="ECO:0000313" key="3">
    <source>
        <dbReference type="EMBL" id="KAK7827624.1"/>
    </source>
</evidence>
<reference evidence="3 4" key="1">
    <citation type="journal article" date="2018" name="Sci. Data">
        <title>The draft genome sequence of cork oak.</title>
        <authorList>
            <person name="Ramos A.M."/>
            <person name="Usie A."/>
            <person name="Barbosa P."/>
            <person name="Barros P.M."/>
            <person name="Capote T."/>
            <person name="Chaves I."/>
            <person name="Simoes F."/>
            <person name="Abreu I."/>
            <person name="Carrasquinho I."/>
            <person name="Faro C."/>
            <person name="Guimaraes J.B."/>
            <person name="Mendonca D."/>
            <person name="Nobrega F."/>
            <person name="Rodrigues L."/>
            <person name="Saibo N.J.M."/>
            <person name="Varela M.C."/>
            <person name="Egas C."/>
            <person name="Matos J."/>
            <person name="Miguel C.M."/>
            <person name="Oliveira M.M."/>
            <person name="Ricardo C.P."/>
            <person name="Goncalves S."/>
        </authorList>
    </citation>
    <scope>NUCLEOTIDE SEQUENCE [LARGE SCALE GENOMIC DNA]</scope>
    <source>
        <strain evidence="4">cv. HL8</strain>
    </source>
</reference>
<gene>
    <name evidence="3" type="primary">ISPD_20</name>
    <name evidence="3" type="ORF">CFP56_030959</name>
</gene>
<organism evidence="3 4">
    <name type="scientific">Quercus suber</name>
    <name type="common">Cork oak</name>
    <dbReference type="NCBI Taxonomy" id="58331"/>
    <lineage>
        <taxon>Eukaryota</taxon>
        <taxon>Viridiplantae</taxon>
        <taxon>Streptophyta</taxon>
        <taxon>Embryophyta</taxon>
        <taxon>Tracheophyta</taxon>
        <taxon>Spermatophyta</taxon>
        <taxon>Magnoliopsida</taxon>
        <taxon>eudicotyledons</taxon>
        <taxon>Gunneridae</taxon>
        <taxon>Pentapetalae</taxon>
        <taxon>rosids</taxon>
        <taxon>fabids</taxon>
        <taxon>Fagales</taxon>
        <taxon>Fagaceae</taxon>
        <taxon>Quercus</taxon>
    </lineage>
</organism>
<dbReference type="Proteomes" id="UP000237347">
    <property type="component" value="Unassembled WGS sequence"/>
</dbReference>
<comment type="similarity">
    <text evidence="1">Belongs to the short-chain dehydrogenases/reductases (SDR) family.</text>
</comment>
<evidence type="ECO:0000256" key="2">
    <source>
        <dbReference type="SAM" id="MobiDB-lite"/>
    </source>
</evidence>
<dbReference type="PRINTS" id="PR00081">
    <property type="entry name" value="GDHRDH"/>
</dbReference>
<protein>
    <submittedName>
        <fullName evidence="3">(-)-isopiperitenol/(-)-carveol dehydrogenase</fullName>
    </submittedName>
</protein>